<dbReference type="Proteomes" id="UP001642484">
    <property type="component" value="Unassembled WGS sequence"/>
</dbReference>
<proteinExistence type="predicted"/>
<keyword evidence="1" id="KW-1133">Transmembrane helix</keyword>
<name>A0ABP0IVH5_9DINO</name>
<evidence type="ECO:0000313" key="3">
    <source>
        <dbReference type="Proteomes" id="UP001642484"/>
    </source>
</evidence>
<keyword evidence="1" id="KW-0472">Membrane</keyword>
<feature type="transmembrane region" description="Helical" evidence="1">
    <location>
        <begin position="12"/>
        <end position="30"/>
    </location>
</feature>
<evidence type="ECO:0000256" key="1">
    <source>
        <dbReference type="SAM" id="Phobius"/>
    </source>
</evidence>
<keyword evidence="3" id="KW-1185">Reference proteome</keyword>
<organism evidence="2 3">
    <name type="scientific">Durusdinium trenchii</name>
    <dbReference type="NCBI Taxonomy" id="1381693"/>
    <lineage>
        <taxon>Eukaryota</taxon>
        <taxon>Sar</taxon>
        <taxon>Alveolata</taxon>
        <taxon>Dinophyceae</taxon>
        <taxon>Suessiales</taxon>
        <taxon>Symbiodiniaceae</taxon>
        <taxon>Durusdinium</taxon>
    </lineage>
</organism>
<dbReference type="EMBL" id="CAXAMN010003780">
    <property type="protein sequence ID" value="CAK9006101.1"/>
    <property type="molecule type" value="Genomic_DNA"/>
</dbReference>
<accession>A0ABP0IVH5</accession>
<protein>
    <submittedName>
        <fullName evidence="2">Uncharacterized protein</fullName>
    </submittedName>
</protein>
<sequence>MADLMAVYKKNAPYVIWTIVALLCALVFLFSRSPSASEKKSKQGTRPTAFGRKVFPAKPCHVYCSIQSEWRNPCVKVRLAGCTSSTVTKVLGRTGRSLHLTALQLEMANLSRVD</sequence>
<keyword evidence="1" id="KW-0812">Transmembrane</keyword>
<comment type="caution">
    <text evidence="2">The sequence shown here is derived from an EMBL/GenBank/DDBJ whole genome shotgun (WGS) entry which is preliminary data.</text>
</comment>
<evidence type="ECO:0000313" key="2">
    <source>
        <dbReference type="EMBL" id="CAK9006101.1"/>
    </source>
</evidence>
<reference evidence="2 3" key="1">
    <citation type="submission" date="2024-02" db="EMBL/GenBank/DDBJ databases">
        <authorList>
            <person name="Chen Y."/>
            <person name="Shah S."/>
            <person name="Dougan E. K."/>
            <person name="Thang M."/>
            <person name="Chan C."/>
        </authorList>
    </citation>
    <scope>NUCLEOTIDE SEQUENCE [LARGE SCALE GENOMIC DNA]</scope>
</reference>
<gene>
    <name evidence="2" type="ORF">CCMP2556_LOCUS8325</name>
</gene>